<dbReference type="InterPro" id="IPR003661">
    <property type="entry name" value="HisK_dim/P_dom"/>
</dbReference>
<dbReference type="AlphaFoldDB" id="A0A1M5FVE6"/>
<dbReference type="Proteomes" id="UP000183987">
    <property type="component" value="Unassembled WGS sequence"/>
</dbReference>
<keyword evidence="7 14" id="KW-0812">Transmembrane</keyword>
<dbReference type="PANTHER" id="PTHR43047">
    <property type="entry name" value="TWO-COMPONENT HISTIDINE PROTEIN KINASE"/>
    <property type="match status" value="1"/>
</dbReference>
<dbReference type="RefSeq" id="WP_084114700.1">
    <property type="nucleotide sequence ID" value="NZ_FQUE01000026.1"/>
</dbReference>
<sequence>MGHFAIALETSLTSVLRYLRFRPILRSLANWAALGLATVIIALVAHRLDRLAYANHLQKVRSEASASLLDLRERMEVVIDSQSLVLRELATFIGEKPDITQLEFSRRAEKIRGVDGAMISIAAARDLVVSLIYPLAGNEGVLGFDYRTSAEQYPIVRNVIETDREAIIGPVNLIQGQQGIVLRAPVYLSGDAASPITLDPWGIVSVVLDYQAFMEEVGIPDTAASYDLLIEVADVSGEYNTVFFGDAALKDENPVTLDFAFPAGLWRLYASGKGGWLQQAPAQLRERLIMALAAAALLTVLVVVLRLAESRKRAEALLHNGIEALNDGFVMYDAEDRLILSNEKYRELYNFPRSLLRPGTPFSEILKGGILREAHKLDPEGQAEIMEHRLRSRRAGKAMDFEQHLLNGHVIKVSDRRLPDGGYVGLRVDISELSHAKAAAEAADKAKTDFMGVLSHELRTPLTVILGVARLANTPRLLKSSKTLTAALGADDLSSPQVRVLLDDVFEQIAGLTARMVKSGDHLLHLINEMLDYAKAESGALSVQTEVCAIADIVDPVAEQLITLSQEKGLTFDVVYAPGTVFADADRTRQILFNLVGNAIKFTQTGFVRIIVTTSPVTVDFEVQDSGPGIPAAEIDHIFDAFYQIDSTATRRVGGTGLGLAISRNLAERQGGTLTVASIAGEGSRFRLTLPISSQAQ</sequence>
<dbReference type="InterPro" id="IPR003594">
    <property type="entry name" value="HATPase_dom"/>
</dbReference>
<dbReference type="GO" id="GO:0005524">
    <property type="term" value="F:ATP binding"/>
    <property type="evidence" value="ECO:0007669"/>
    <property type="project" value="UniProtKB-KW"/>
</dbReference>
<feature type="domain" description="Histidine kinase" evidence="15">
    <location>
        <begin position="453"/>
        <end position="694"/>
    </location>
</feature>
<dbReference type="Gene3D" id="3.30.450.20">
    <property type="entry name" value="PAS domain"/>
    <property type="match status" value="1"/>
</dbReference>
<dbReference type="Pfam" id="PF12860">
    <property type="entry name" value="PAS_7"/>
    <property type="match status" value="1"/>
</dbReference>
<keyword evidence="18" id="KW-1185">Reference proteome</keyword>
<dbReference type="Pfam" id="PF00512">
    <property type="entry name" value="HisKA"/>
    <property type="match status" value="1"/>
</dbReference>
<evidence type="ECO:0000256" key="13">
    <source>
        <dbReference type="ARBA" id="ARBA00023136"/>
    </source>
</evidence>
<dbReference type="EC" id="2.7.13.3" evidence="3"/>
<keyword evidence="5" id="KW-0597">Phosphoprotein</keyword>
<evidence type="ECO:0000256" key="7">
    <source>
        <dbReference type="ARBA" id="ARBA00022692"/>
    </source>
</evidence>
<dbReference type="Pfam" id="PF02518">
    <property type="entry name" value="HATPase_c"/>
    <property type="match status" value="1"/>
</dbReference>
<dbReference type="CDD" id="cd00082">
    <property type="entry name" value="HisKA"/>
    <property type="match status" value="1"/>
</dbReference>
<keyword evidence="4" id="KW-1003">Cell membrane</keyword>
<dbReference type="InterPro" id="IPR035965">
    <property type="entry name" value="PAS-like_dom_sf"/>
</dbReference>
<feature type="domain" description="CHASE" evidence="16">
    <location>
        <begin position="128"/>
        <end position="269"/>
    </location>
</feature>
<dbReference type="SMART" id="SM00387">
    <property type="entry name" value="HATPase_c"/>
    <property type="match status" value="1"/>
</dbReference>
<dbReference type="PRINTS" id="PR00344">
    <property type="entry name" value="BCTRLSENSOR"/>
</dbReference>
<dbReference type="InterPro" id="IPR036890">
    <property type="entry name" value="HATPase_C_sf"/>
</dbReference>
<dbReference type="SMART" id="SM01079">
    <property type="entry name" value="CHASE"/>
    <property type="match status" value="1"/>
</dbReference>
<evidence type="ECO:0000256" key="3">
    <source>
        <dbReference type="ARBA" id="ARBA00012438"/>
    </source>
</evidence>
<keyword evidence="10" id="KW-0067">ATP-binding</keyword>
<dbReference type="Pfam" id="PF03924">
    <property type="entry name" value="CHASE"/>
    <property type="match status" value="1"/>
</dbReference>
<proteinExistence type="predicted"/>
<accession>A0A1M5FVE6</accession>
<dbReference type="InterPro" id="IPR036097">
    <property type="entry name" value="HisK_dim/P_sf"/>
</dbReference>
<evidence type="ECO:0000256" key="1">
    <source>
        <dbReference type="ARBA" id="ARBA00000085"/>
    </source>
</evidence>
<dbReference type="InterPro" id="IPR004358">
    <property type="entry name" value="Sig_transdc_His_kin-like_C"/>
</dbReference>
<evidence type="ECO:0000256" key="11">
    <source>
        <dbReference type="ARBA" id="ARBA00022989"/>
    </source>
</evidence>
<dbReference type="SUPFAM" id="SSF55874">
    <property type="entry name" value="ATPase domain of HSP90 chaperone/DNA topoisomerase II/histidine kinase"/>
    <property type="match status" value="1"/>
</dbReference>
<protein>
    <recommendedName>
        <fullName evidence="3">histidine kinase</fullName>
        <ecNumber evidence="3">2.7.13.3</ecNumber>
    </recommendedName>
</protein>
<dbReference type="InterPro" id="IPR042240">
    <property type="entry name" value="CHASE_sf"/>
</dbReference>
<keyword evidence="9 17" id="KW-0418">Kinase</keyword>
<name>A0A1M5FVE6_LOKAT</name>
<evidence type="ECO:0000256" key="8">
    <source>
        <dbReference type="ARBA" id="ARBA00022741"/>
    </source>
</evidence>
<evidence type="ECO:0000259" key="16">
    <source>
        <dbReference type="PROSITE" id="PS50839"/>
    </source>
</evidence>
<keyword evidence="8" id="KW-0547">Nucleotide-binding</keyword>
<dbReference type="SUPFAM" id="SSF55785">
    <property type="entry name" value="PYP-like sensor domain (PAS domain)"/>
    <property type="match status" value="1"/>
</dbReference>
<dbReference type="InterPro" id="IPR005467">
    <property type="entry name" value="His_kinase_dom"/>
</dbReference>
<dbReference type="CDD" id="cd16922">
    <property type="entry name" value="HATPase_EvgS-ArcB-TorS-like"/>
    <property type="match status" value="1"/>
</dbReference>
<dbReference type="EMBL" id="FQUE01000026">
    <property type="protein sequence ID" value="SHF95436.1"/>
    <property type="molecule type" value="Genomic_DNA"/>
</dbReference>
<comment type="subcellular location">
    <subcellularLocation>
        <location evidence="2">Cell membrane</location>
    </subcellularLocation>
</comment>
<dbReference type="FunFam" id="3.30.565.10:FF:000023">
    <property type="entry name" value="PAS domain-containing sensor histidine kinase"/>
    <property type="match status" value="1"/>
</dbReference>
<keyword evidence="11 14" id="KW-1133">Transmembrane helix</keyword>
<dbReference type="PROSITE" id="PS50839">
    <property type="entry name" value="CHASE"/>
    <property type="match status" value="1"/>
</dbReference>
<evidence type="ECO:0000256" key="6">
    <source>
        <dbReference type="ARBA" id="ARBA00022679"/>
    </source>
</evidence>
<evidence type="ECO:0000256" key="5">
    <source>
        <dbReference type="ARBA" id="ARBA00022553"/>
    </source>
</evidence>
<dbReference type="GO" id="GO:0000155">
    <property type="term" value="F:phosphorelay sensor kinase activity"/>
    <property type="evidence" value="ECO:0007669"/>
    <property type="project" value="InterPro"/>
</dbReference>
<dbReference type="Gene3D" id="1.10.287.130">
    <property type="match status" value="1"/>
</dbReference>
<evidence type="ECO:0000256" key="10">
    <source>
        <dbReference type="ARBA" id="ARBA00022840"/>
    </source>
</evidence>
<comment type="catalytic activity">
    <reaction evidence="1">
        <text>ATP + protein L-histidine = ADP + protein N-phospho-L-histidine.</text>
        <dbReference type="EC" id="2.7.13.3"/>
    </reaction>
</comment>
<dbReference type="InterPro" id="IPR006189">
    <property type="entry name" value="CHASE_dom"/>
</dbReference>
<evidence type="ECO:0000256" key="12">
    <source>
        <dbReference type="ARBA" id="ARBA00023012"/>
    </source>
</evidence>
<dbReference type="SMART" id="SM00388">
    <property type="entry name" value="HisKA"/>
    <property type="match status" value="1"/>
</dbReference>
<evidence type="ECO:0000259" key="15">
    <source>
        <dbReference type="PROSITE" id="PS50109"/>
    </source>
</evidence>
<dbReference type="SUPFAM" id="SSF47384">
    <property type="entry name" value="Homodimeric domain of signal transducing histidine kinase"/>
    <property type="match status" value="1"/>
</dbReference>
<dbReference type="STRING" id="366533.SAMN05444339_12611"/>
<gene>
    <name evidence="17" type="ORF">SAMN05444339_12611</name>
</gene>
<evidence type="ECO:0000313" key="17">
    <source>
        <dbReference type="EMBL" id="SHF95436.1"/>
    </source>
</evidence>
<keyword evidence="12" id="KW-0902">Two-component regulatory system</keyword>
<evidence type="ECO:0000313" key="18">
    <source>
        <dbReference type="Proteomes" id="UP000183987"/>
    </source>
</evidence>
<feature type="transmembrane region" description="Helical" evidence="14">
    <location>
        <begin position="288"/>
        <end position="308"/>
    </location>
</feature>
<feature type="transmembrane region" description="Helical" evidence="14">
    <location>
        <begin position="28"/>
        <end position="45"/>
    </location>
</feature>
<evidence type="ECO:0000256" key="4">
    <source>
        <dbReference type="ARBA" id="ARBA00022475"/>
    </source>
</evidence>
<dbReference type="Gene3D" id="3.30.450.350">
    <property type="entry name" value="CHASE domain"/>
    <property type="match status" value="1"/>
</dbReference>
<dbReference type="OrthoDB" id="9764438at2"/>
<dbReference type="Gene3D" id="3.30.565.10">
    <property type="entry name" value="Histidine kinase-like ATPase, C-terminal domain"/>
    <property type="match status" value="1"/>
</dbReference>
<evidence type="ECO:0000256" key="2">
    <source>
        <dbReference type="ARBA" id="ARBA00004236"/>
    </source>
</evidence>
<evidence type="ECO:0000256" key="9">
    <source>
        <dbReference type="ARBA" id="ARBA00022777"/>
    </source>
</evidence>
<keyword evidence="13 14" id="KW-0472">Membrane</keyword>
<evidence type="ECO:0000256" key="14">
    <source>
        <dbReference type="SAM" id="Phobius"/>
    </source>
</evidence>
<dbReference type="GO" id="GO:0005886">
    <property type="term" value="C:plasma membrane"/>
    <property type="evidence" value="ECO:0007669"/>
    <property type="project" value="UniProtKB-SubCell"/>
</dbReference>
<organism evidence="17 18">
    <name type="scientific">Loktanella atrilutea</name>
    <dbReference type="NCBI Taxonomy" id="366533"/>
    <lineage>
        <taxon>Bacteria</taxon>
        <taxon>Pseudomonadati</taxon>
        <taxon>Pseudomonadota</taxon>
        <taxon>Alphaproteobacteria</taxon>
        <taxon>Rhodobacterales</taxon>
        <taxon>Roseobacteraceae</taxon>
        <taxon>Loktanella</taxon>
    </lineage>
</organism>
<reference evidence="18" key="1">
    <citation type="submission" date="2016-11" db="EMBL/GenBank/DDBJ databases">
        <authorList>
            <person name="Varghese N."/>
            <person name="Submissions S."/>
        </authorList>
    </citation>
    <scope>NUCLEOTIDE SEQUENCE [LARGE SCALE GENOMIC DNA]</scope>
    <source>
        <strain evidence="18">DSM 29326</strain>
    </source>
</reference>
<dbReference type="PROSITE" id="PS50109">
    <property type="entry name" value="HIS_KIN"/>
    <property type="match status" value="1"/>
</dbReference>
<keyword evidence="6" id="KW-0808">Transferase</keyword>